<keyword evidence="4" id="KW-0677">Repeat</keyword>
<dbReference type="GO" id="GO:0005576">
    <property type="term" value="C:extracellular region"/>
    <property type="evidence" value="ECO:0007669"/>
    <property type="project" value="InterPro"/>
</dbReference>
<protein>
    <submittedName>
        <fullName evidence="10">EGF-like domain-containing protein</fullName>
    </submittedName>
</protein>
<reference evidence="8 9" key="2">
    <citation type="submission" date="2018-11" db="EMBL/GenBank/DDBJ databases">
        <authorList>
            <consortium name="Pathogen Informatics"/>
        </authorList>
    </citation>
    <scope>NUCLEOTIDE SEQUENCE [LARGE SCALE GENOMIC DNA]</scope>
    <source>
        <strain evidence="8 9">Egypt</strain>
    </source>
</reference>
<dbReference type="Gene3D" id="2.60.40.690">
    <property type="entry name" value="Alpha-macroglobulin, receptor-binding domain"/>
    <property type="match status" value="1"/>
</dbReference>
<keyword evidence="3" id="KW-0732">Signal</keyword>
<evidence type="ECO:0000256" key="4">
    <source>
        <dbReference type="ARBA" id="ARBA00022737"/>
    </source>
</evidence>
<reference evidence="10" key="1">
    <citation type="submission" date="2016-06" db="UniProtKB">
        <authorList>
            <consortium name="WormBaseParasite"/>
        </authorList>
    </citation>
    <scope>IDENTIFICATION</scope>
</reference>
<keyword evidence="1" id="KW-0217">Developmental protein</keyword>
<dbReference type="SUPFAM" id="SSF48239">
    <property type="entry name" value="Terpenoid cyclases/Protein prenyltransferases"/>
    <property type="match status" value="1"/>
</dbReference>
<dbReference type="Gene3D" id="2.10.25.10">
    <property type="entry name" value="Laminin"/>
    <property type="match status" value="1"/>
</dbReference>
<dbReference type="Gene3D" id="1.50.10.20">
    <property type="match status" value="1"/>
</dbReference>
<organism evidence="10">
    <name type="scientific">Echinostoma caproni</name>
    <dbReference type="NCBI Taxonomy" id="27848"/>
    <lineage>
        <taxon>Eukaryota</taxon>
        <taxon>Metazoa</taxon>
        <taxon>Spiralia</taxon>
        <taxon>Lophotrochozoa</taxon>
        <taxon>Platyhelminthes</taxon>
        <taxon>Trematoda</taxon>
        <taxon>Digenea</taxon>
        <taxon>Plagiorchiida</taxon>
        <taxon>Echinostomata</taxon>
        <taxon>Echinostomatoidea</taxon>
        <taxon>Echinostomatidae</taxon>
        <taxon>Echinostoma</taxon>
    </lineage>
</organism>
<evidence type="ECO:0000256" key="2">
    <source>
        <dbReference type="ARBA" id="ARBA00022536"/>
    </source>
</evidence>
<dbReference type="InterPro" id="IPR008930">
    <property type="entry name" value="Terpenoid_cyclase/PrenylTrfase"/>
</dbReference>
<dbReference type="OrthoDB" id="382013at2759"/>
<dbReference type="WBParaSite" id="ECPE_0000717701-mRNA-1">
    <property type="protein sequence ID" value="ECPE_0000717701-mRNA-1"/>
    <property type="gene ID" value="ECPE_0000717701"/>
</dbReference>
<evidence type="ECO:0000256" key="6">
    <source>
        <dbReference type="ARBA" id="ARBA00023157"/>
    </source>
</evidence>
<dbReference type="GO" id="GO:0016020">
    <property type="term" value="C:membrane"/>
    <property type="evidence" value="ECO:0007669"/>
    <property type="project" value="InterPro"/>
</dbReference>
<evidence type="ECO:0000256" key="5">
    <source>
        <dbReference type="ARBA" id="ARBA00022966"/>
    </source>
</evidence>
<dbReference type="PANTHER" id="PTHR11412:SF136">
    <property type="entry name" value="CD109 ANTIGEN"/>
    <property type="match status" value="1"/>
</dbReference>
<dbReference type="InterPro" id="IPR036595">
    <property type="entry name" value="A-macroglobulin_rcpt-bd_sf"/>
</dbReference>
<dbReference type="PANTHER" id="PTHR11412">
    <property type="entry name" value="MACROGLOBULIN / COMPLEMENT"/>
    <property type="match status" value="1"/>
</dbReference>
<sequence length="1259" mass="143981">MQVWLGRRTILEVSCAAKSVQIHLIANRPIRSKTIWVEGVVGGEHMIIRYDADKSGTHAQCHDRDDEFGHYTCGSGESDQIRCLPGWQGKDCLDPICAPYCHPAGGWCLKPGECRCKRTWTGANCARCIPCHPNQCAYFSYYSCVCEYPAAQFTCNDLEKIEQSPNQESRQTIYHRVVDLDISYRFLSGAELVFYFYENLKDGTLERVAAHLQIKTNDCFSPAYQLGHKIQHRIQRRGSSLVDLFTIKLPSKVISSTGSDHCHVRTGLVDEHPGQSLHLLSWSEYMRMIEQVWGGRWKYFDALDTEEAFQLAGLLTIHWGLSSKLNLNSACPHMTVSRKEGTDLSHVYMRQAQSQKQYFKQWNRFYKDDLYQPYWIFDSVNESDRSDGFSYFRFTLNNRSQFHEVKLYAYCMTSGLGLWIGETDLIRTTWGLTINFNGPSTVAQNEVPYFRVMLHLVDGFPCGQIELSVLGTLGATEDMTPPNVTLCICPEETHELHFAKAIYASEALNLTITAKLWSSAILCSRRQIAGGILNTNSKRLVTKFQSIVTVRVLERYWPMKVGLQALVCETVDEGPTVVLSSNDKTNSLSEAMGPIFVTTICSLNCALTLRAVNSVSKLISLDTNDKLYLIKEYLRNKQNPSDGCFYESGRKMPYSTHGENGRLSGRYDHVLLTSYVLLALQGSTADSHDPRKDLVHDDDDAIEMRRRAILCLKRISLTFDDTTLSNYAWALLTYSMSRDPLTPVEINSINIRRLTLNLDFIIPSDDTSLPMAYVHDNSDPSNPSRMINSLAMEATAYTYMTVSGKVSYEKQLHLIKYLFAHSEWDFESRLTHASSTVFQALVHFAKQNSQIAWFQREYVKCTSQIHPSGQTIVNVLRDSEQFIPMPKSLMVPSRTNITSISWTVENLVANQCALANTEFVFASRFMSAYNSRETLLHLEVHEIDRKLCTSPKLKICVCTSTEKRPNLSGTLVLEIWPPSSYSLPNRSSAFWQIYNQSAENRGKPRHIRFGRSGEVLVLFDGWTEEEIHNRGKLEDIRRCVSIRFRQVYHAENAQPLKLKAYDLHRLYPEARRTHRLPSCQRWYEIEDRLELPGDYGPVNRIPCPICLHIEEDPTRLAKALEHDVCDHRGDLLVFETVKGNFGFGEPVIMYTTRMKNSSSYWLTKVKLHNENCTCKLPKTTTNVFVFTSVLFDYTVRDSQFDFKLFGYTNFIHHISCGNSIKSVEYLINYLSSKNREVKCTQALLGLRIVLHNMHKQLNE</sequence>
<dbReference type="InterPro" id="IPR001774">
    <property type="entry name" value="DSL"/>
</dbReference>
<dbReference type="EMBL" id="UZAN01044240">
    <property type="protein sequence ID" value="VDP80339.1"/>
    <property type="molecule type" value="Genomic_DNA"/>
</dbReference>
<gene>
    <name evidence="8" type="ORF">ECPE_LOCUS7161</name>
</gene>
<accession>A0A183AJM6</accession>
<proteinExistence type="predicted"/>
<dbReference type="Proteomes" id="UP000272942">
    <property type="component" value="Unassembled WGS sequence"/>
</dbReference>
<evidence type="ECO:0000259" key="7">
    <source>
        <dbReference type="PROSITE" id="PS00022"/>
    </source>
</evidence>
<evidence type="ECO:0000256" key="1">
    <source>
        <dbReference type="ARBA" id="ARBA00022473"/>
    </source>
</evidence>
<keyword evidence="2" id="KW-0245">EGF-like domain</keyword>
<dbReference type="AlphaFoldDB" id="A0A183AJM6"/>
<dbReference type="GO" id="GO:0007154">
    <property type="term" value="P:cell communication"/>
    <property type="evidence" value="ECO:0007669"/>
    <property type="project" value="InterPro"/>
</dbReference>
<keyword evidence="9" id="KW-1185">Reference proteome</keyword>
<feature type="domain" description="EGF-like" evidence="7">
    <location>
        <begin position="114"/>
        <end position="125"/>
    </location>
</feature>
<dbReference type="PROSITE" id="PS00022">
    <property type="entry name" value="EGF_1"/>
    <property type="match status" value="1"/>
</dbReference>
<dbReference type="InterPro" id="IPR050473">
    <property type="entry name" value="A2M/Complement_sys"/>
</dbReference>
<evidence type="ECO:0000313" key="8">
    <source>
        <dbReference type="EMBL" id="VDP80339.1"/>
    </source>
</evidence>
<name>A0A183AJM6_9TREM</name>
<evidence type="ECO:0000313" key="10">
    <source>
        <dbReference type="WBParaSite" id="ECPE_0000717701-mRNA-1"/>
    </source>
</evidence>
<keyword evidence="6" id="KW-1015">Disulfide bond</keyword>
<keyword evidence="5" id="KW-0882">Thioester bond</keyword>
<dbReference type="Pfam" id="PF01414">
    <property type="entry name" value="DSL"/>
    <property type="match status" value="1"/>
</dbReference>
<dbReference type="InterPro" id="IPR000742">
    <property type="entry name" value="EGF"/>
</dbReference>
<evidence type="ECO:0000313" key="9">
    <source>
        <dbReference type="Proteomes" id="UP000272942"/>
    </source>
</evidence>
<evidence type="ECO:0000256" key="3">
    <source>
        <dbReference type="ARBA" id="ARBA00022729"/>
    </source>
</evidence>